<keyword evidence="4" id="KW-1133">Transmembrane helix</keyword>
<dbReference type="AlphaFoldDB" id="A0A6H2DNH4"/>
<gene>
    <name evidence="6" type="ORF">HF685_11925</name>
</gene>
<evidence type="ECO:0000256" key="2">
    <source>
        <dbReference type="ARBA" id="ARBA00023125"/>
    </source>
</evidence>
<proteinExistence type="predicted"/>
<feature type="transmembrane region" description="Helical" evidence="4">
    <location>
        <begin position="134"/>
        <end position="151"/>
    </location>
</feature>
<reference evidence="6 7" key="1">
    <citation type="submission" date="2020-04" db="EMBL/GenBank/DDBJ databases">
        <title>Genome sequence for Sphingorhabdus sp. strain M1.</title>
        <authorList>
            <person name="Park S.-J."/>
        </authorList>
    </citation>
    <scope>NUCLEOTIDE SEQUENCE [LARGE SCALE GENOMIC DNA]</scope>
    <source>
        <strain evidence="6 7">JK6</strain>
    </source>
</reference>
<dbReference type="PRINTS" id="PR00032">
    <property type="entry name" value="HTHARAC"/>
</dbReference>
<dbReference type="InterPro" id="IPR020449">
    <property type="entry name" value="Tscrpt_reg_AraC-type_HTH"/>
</dbReference>
<dbReference type="Proteomes" id="UP000501600">
    <property type="component" value="Chromosome"/>
</dbReference>
<feature type="transmembrane region" description="Helical" evidence="4">
    <location>
        <begin position="44"/>
        <end position="68"/>
    </location>
</feature>
<name>A0A6H2DNH4_9SPHN</name>
<dbReference type="SMART" id="SM00342">
    <property type="entry name" value="HTH_ARAC"/>
    <property type="match status" value="1"/>
</dbReference>
<dbReference type="Gene3D" id="1.10.10.60">
    <property type="entry name" value="Homeodomain-like"/>
    <property type="match status" value="1"/>
</dbReference>
<feature type="transmembrane region" description="Helical" evidence="4">
    <location>
        <begin position="231"/>
        <end position="249"/>
    </location>
</feature>
<dbReference type="PROSITE" id="PS01124">
    <property type="entry name" value="HTH_ARAC_FAMILY_2"/>
    <property type="match status" value="1"/>
</dbReference>
<dbReference type="InterPro" id="IPR018060">
    <property type="entry name" value="HTH_AraC"/>
</dbReference>
<dbReference type="RefSeq" id="WP_168820172.1">
    <property type="nucleotide sequence ID" value="NZ_CP051217.1"/>
</dbReference>
<dbReference type="EMBL" id="CP051217">
    <property type="protein sequence ID" value="QJB69904.1"/>
    <property type="molecule type" value="Genomic_DNA"/>
</dbReference>
<protein>
    <submittedName>
        <fullName evidence="6">AraC family transcriptional regulator</fullName>
    </submittedName>
</protein>
<dbReference type="PANTHER" id="PTHR43280">
    <property type="entry name" value="ARAC-FAMILY TRANSCRIPTIONAL REGULATOR"/>
    <property type="match status" value="1"/>
</dbReference>
<keyword evidence="2" id="KW-0238">DNA-binding</keyword>
<accession>A0A6H2DNH4</accession>
<evidence type="ECO:0000256" key="3">
    <source>
        <dbReference type="ARBA" id="ARBA00023163"/>
    </source>
</evidence>
<evidence type="ECO:0000313" key="6">
    <source>
        <dbReference type="EMBL" id="QJB69904.1"/>
    </source>
</evidence>
<feature type="transmembrane region" description="Helical" evidence="4">
    <location>
        <begin position="201"/>
        <end position="225"/>
    </location>
</feature>
<feature type="transmembrane region" description="Helical" evidence="4">
    <location>
        <begin position="100"/>
        <end position="122"/>
    </location>
</feature>
<dbReference type="KEGG" id="phao:HF685_11925"/>
<organism evidence="6 7">
    <name type="scientific">Parasphingorhabdus halotolerans</name>
    <dbReference type="NCBI Taxonomy" id="2725558"/>
    <lineage>
        <taxon>Bacteria</taxon>
        <taxon>Pseudomonadati</taxon>
        <taxon>Pseudomonadota</taxon>
        <taxon>Alphaproteobacteria</taxon>
        <taxon>Sphingomonadales</taxon>
        <taxon>Sphingomonadaceae</taxon>
        <taxon>Parasphingorhabdus</taxon>
    </lineage>
</organism>
<dbReference type="GO" id="GO:0003700">
    <property type="term" value="F:DNA-binding transcription factor activity"/>
    <property type="evidence" value="ECO:0007669"/>
    <property type="project" value="InterPro"/>
</dbReference>
<evidence type="ECO:0000313" key="7">
    <source>
        <dbReference type="Proteomes" id="UP000501600"/>
    </source>
</evidence>
<dbReference type="InterPro" id="IPR009057">
    <property type="entry name" value="Homeodomain-like_sf"/>
</dbReference>
<keyword evidence="3" id="KW-0804">Transcription</keyword>
<feature type="transmembrane region" description="Helical" evidence="4">
    <location>
        <begin position="163"/>
        <end position="185"/>
    </location>
</feature>
<keyword evidence="1" id="KW-0805">Transcription regulation</keyword>
<dbReference type="GO" id="GO:0043565">
    <property type="term" value="F:sequence-specific DNA binding"/>
    <property type="evidence" value="ECO:0007669"/>
    <property type="project" value="InterPro"/>
</dbReference>
<dbReference type="PANTHER" id="PTHR43280:SF29">
    <property type="entry name" value="ARAC-FAMILY TRANSCRIPTIONAL REGULATOR"/>
    <property type="match status" value="1"/>
</dbReference>
<dbReference type="Pfam" id="PF12833">
    <property type="entry name" value="HTH_18"/>
    <property type="match status" value="1"/>
</dbReference>
<evidence type="ECO:0000259" key="5">
    <source>
        <dbReference type="PROSITE" id="PS01124"/>
    </source>
</evidence>
<sequence>MIPREMLSFVRFLPQFSKGRLTHPLTTLHCRHDAYKKANCKAVVFLNALVGVSAITLLVVMAIVAVMYIRPARAWPYLILASLTTASLFLSLSAPALEVPALLTLIAGFANVPHLYFVWIFALSVFQSGFSLQAWHLAIGGIYTFPIFWFRAFQFDLTGAPPYALSIGVSIGSALLVMHVASVIIRESGADLVEARKRTRAFFVTALILTTILTAIVDLYLIAAWPEYAQLIKAACIWPAVFAAAIWLVRSSKDDFVLVRAVIDFSNAEDQTSSKDRALLTALQCKILKERIYLNPDLTVSTLAKDLGVNSHRLRALINTSLGYENFNQFINSFRVEAIGRRLTDEKHDHLPILTIALEGGFRSLAPFNKAFKAQFGTTPSDFRKRRQVSLATIRATPNRLQG</sequence>
<feature type="transmembrane region" description="Helical" evidence="4">
    <location>
        <begin position="75"/>
        <end position="94"/>
    </location>
</feature>
<keyword evidence="4" id="KW-0812">Transmembrane</keyword>
<keyword evidence="7" id="KW-1185">Reference proteome</keyword>
<evidence type="ECO:0000256" key="1">
    <source>
        <dbReference type="ARBA" id="ARBA00023015"/>
    </source>
</evidence>
<feature type="domain" description="HTH araC/xylS-type" evidence="5">
    <location>
        <begin position="277"/>
        <end position="386"/>
    </location>
</feature>
<evidence type="ECO:0000256" key="4">
    <source>
        <dbReference type="SAM" id="Phobius"/>
    </source>
</evidence>
<dbReference type="SUPFAM" id="SSF46689">
    <property type="entry name" value="Homeodomain-like"/>
    <property type="match status" value="1"/>
</dbReference>
<keyword evidence="4" id="KW-0472">Membrane</keyword>